<evidence type="ECO:0000313" key="2">
    <source>
        <dbReference type="EMBL" id="TLD95774.1"/>
    </source>
</evidence>
<dbReference type="EMBL" id="JRPR02000007">
    <property type="protein sequence ID" value="TLD95774.1"/>
    <property type="molecule type" value="Genomic_DNA"/>
</dbReference>
<dbReference type="Proteomes" id="UP000029733">
    <property type="component" value="Unassembled WGS sequence"/>
</dbReference>
<protein>
    <submittedName>
        <fullName evidence="2">FkbM family methyltransferase</fullName>
    </submittedName>
</protein>
<dbReference type="NCBIfam" id="TIGR01444">
    <property type="entry name" value="fkbM_fam"/>
    <property type="match status" value="1"/>
</dbReference>
<comment type="caution">
    <text evidence="2">The sequence shown here is derived from an EMBL/GenBank/DDBJ whole genome shotgun (WGS) entry which is preliminary data.</text>
</comment>
<dbReference type="GO" id="GO:0008168">
    <property type="term" value="F:methyltransferase activity"/>
    <property type="evidence" value="ECO:0007669"/>
    <property type="project" value="UniProtKB-KW"/>
</dbReference>
<dbReference type="Pfam" id="PF05050">
    <property type="entry name" value="Methyltransf_21"/>
    <property type="match status" value="1"/>
</dbReference>
<keyword evidence="2" id="KW-0489">Methyltransferase</keyword>
<proteinExistence type="predicted"/>
<name>A0A4U8T8B0_9HELI</name>
<organism evidence="2 3">
    <name type="scientific">Helicobacter jaachi</name>
    <dbReference type="NCBI Taxonomy" id="1677920"/>
    <lineage>
        <taxon>Bacteria</taxon>
        <taxon>Pseudomonadati</taxon>
        <taxon>Campylobacterota</taxon>
        <taxon>Epsilonproteobacteria</taxon>
        <taxon>Campylobacterales</taxon>
        <taxon>Helicobacteraceae</taxon>
        <taxon>Helicobacter</taxon>
    </lineage>
</organism>
<keyword evidence="2" id="KW-0808">Transferase</keyword>
<dbReference type="GO" id="GO:0032259">
    <property type="term" value="P:methylation"/>
    <property type="evidence" value="ECO:0007669"/>
    <property type="project" value="UniProtKB-KW"/>
</dbReference>
<accession>A0A4U8T8B0</accession>
<dbReference type="InterPro" id="IPR052514">
    <property type="entry name" value="SAM-dependent_MTase"/>
</dbReference>
<dbReference type="Gene3D" id="3.40.50.150">
    <property type="entry name" value="Vaccinia Virus protein VP39"/>
    <property type="match status" value="1"/>
</dbReference>
<dbReference type="PANTHER" id="PTHR34203:SF15">
    <property type="entry name" value="SLL1173 PROTEIN"/>
    <property type="match status" value="1"/>
</dbReference>
<dbReference type="SUPFAM" id="SSF53335">
    <property type="entry name" value="S-adenosyl-L-methionine-dependent methyltransferases"/>
    <property type="match status" value="1"/>
</dbReference>
<gene>
    <name evidence="2" type="ORF">LS71_007860</name>
</gene>
<dbReference type="OrthoDB" id="5329963at2"/>
<evidence type="ECO:0000313" key="3">
    <source>
        <dbReference type="Proteomes" id="UP000029733"/>
    </source>
</evidence>
<sequence length="304" mass="34553">MSLSLGEYIATSPDSAAKIIALVRNIAPQQAHNVLRVIERLKQSYLHPKHYIFSYDKDEVSALCEIECTFKRDIAQLAPKVFMYNGYLLPRNHFEIGVFLYKHGLNILESSTLQQIRNKDIIDVGGFIGDSAIVFEREFCDKTIHSFEATQANFKLMLQTLALNQSKRIVPINKGLGAKEEQREISVLGSGSTMSKEGRERYKDTFTTESAHIITLDDYVAENNIEVGFIKVDIEGFEQAFLQGAIHTIKSQKPAMLISIYHNVSDFFDIKPLIESWDLGYTFKFYKPTEGNISIEMALYCEVL</sequence>
<dbReference type="InterPro" id="IPR029063">
    <property type="entry name" value="SAM-dependent_MTases_sf"/>
</dbReference>
<keyword evidence="3" id="KW-1185">Reference proteome</keyword>
<dbReference type="STRING" id="1677920.LS71_02645"/>
<feature type="domain" description="Methyltransferase FkbM" evidence="1">
    <location>
        <begin position="123"/>
        <end position="281"/>
    </location>
</feature>
<dbReference type="PANTHER" id="PTHR34203">
    <property type="entry name" value="METHYLTRANSFERASE, FKBM FAMILY PROTEIN"/>
    <property type="match status" value="1"/>
</dbReference>
<evidence type="ECO:0000259" key="1">
    <source>
        <dbReference type="Pfam" id="PF05050"/>
    </source>
</evidence>
<dbReference type="AlphaFoldDB" id="A0A4U8T8B0"/>
<reference evidence="2 3" key="1">
    <citation type="journal article" date="2014" name="Genome Announc.">
        <title>Draft genome sequences of eight enterohepatic helicobacter species isolated from both laboratory and wild rodents.</title>
        <authorList>
            <person name="Sheh A."/>
            <person name="Shen Z."/>
            <person name="Fox J.G."/>
        </authorList>
    </citation>
    <scope>NUCLEOTIDE SEQUENCE [LARGE SCALE GENOMIC DNA]</scope>
    <source>
        <strain evidence="2 3">MIT 09-6949</strain>
    </source>
</reference>
<dbReference type="InterPro" id="IPR006342">
    <property type="entry name" value="FkbM_mtfrase"/>
</dbReference>